<dbReference type="RefSeq" id="WP_012924795.1">
    <property type="nucleotide sequence ID" value="NC_013730.1"/>
</dbReference>
<dbReference type="eggNOG" id="ENOG5033U2H">
    <property type="taxonomic scope" value="Bacteria"/>
</dbReference>
<name>D2QCD2_SPILD</name>
<organism evidence="1 2">
    <name type="scientific">Spirosoma linguale (strain ATCC 33905 / DSM 74 / LMG 10896 / Claus 1)</name>
    <dbReference type="NCBI Taxonomy" id="504472"/>
    <lineage>
        <taxon>Bacteria</taxon>
        <taxon>Pseudomonadati</taxon>
        <taxon>Bacteroidota</taxon>
        <taxon>Cytophagia</taxon>
        <taxon>Cytophagales</taxon>
        <taxon>Cytophagaceae</taxon>
        <taxon>Spirosoma</taxon>
    </lineage>
</organism>
<sequence length="264" mass="27065">MAVIPSSFVVANSVDDADNDGIPDSKDLCPGTPVGTAVNAYGCPQSLASCDFTTATITLTSKGGSGNGTMRYVLADSLGTILQVSNTPGFSGLTGSHTYMALSINHDGPVANLTPGQVLSSVTATCLDWSDALLIRVCVSTLPPPPPTGCDYNIGDVVTLTSTGGSTTAGTQSRYVLVNSSGAIMSVTTSPTFATTGLDAGLYRAYAVIYTDDQSILNLQAGKVFSSITATCIDTSSPLLLTLCTAVCQSICVPIRVTRLVKNK</sequence>
<gene>
    <name evidence="1" type="ordered locus">Slin_0178</name>
</gene>
<dbReference type="KEGG" id="sli:Slin_0178"/>
<evidence type="ECO:0000313" key="2">
    <source>
        <dbReference type="Proteomes" id="UP000002028"/>
    </source>
</evidence>
<dbReference type="SUPFAM" id="SSF103647">
    <property type="entry name" value="TSP type-3 repeat"/>
    <property type="match status" value="1"/>
</dbReference>
<reference evidence="1 2" key="1">
    <citation type="journal article" date="2010" name="Stand. Genomic Sci.">
        <title>Complete genome sequence of Spirosoma linguale type strain (1).</title>
        <authorList>
            <person name="Lail K."/>
            <person name="Sikorski J."/>
            <person name="Saunders E."/>
            <person name="Lapidus A."/>
            <person name="Glavina Del Rio T."/>
            <person name="Copeland A."/>
            <person name="Tice H."/>
            <person name="Cheng J.-F."/>
            <person name="Lucas S."/>
            <person name="Nolan M."/>
            <person name="Bruce D."/>
            <person name="Goodwin L."/>
            <person name="Pitluck S."/>
            <person name="Ivanova N."/>
            <person name="Mavromatis K."/>
            <person name="Ovchinnikova G."/>
            <person name="Pati A."/>
            <person name="Chen A."/>
            <person name="Palaniappan K."/>
            <person name="Land M."/>
            <person name="Hauser L."/>
            <person name="Chang Y.-J."/>
            <person name="Jeffries C.D."/>
            <person name="Chain P."/>
            <person name="Brettin T."/>
            <person name="Detter J.C."/>
            <person name="Schuetze A."/>
            <person name="Rohde M."/>
            <person name="Tindall B.J."/>
            <person name="Goeker M."/>
            <person name="Bristow J."/>
            <person name="Eisen J.A."/>
            <person name="Markowitz V."/>
            <person name="Hugenholtz P."/>
            <person name="Kyrpides N.C."/>
            <person name="Klenk H.-P."/>
            <person name="Chen F."/>
        </authorList>
    </citation>
    <scope>NUCLEOTIDE SEQUENCE [LARGE SCALE GENOMIC DNA]</scope>
    <source>
        <strain evidence="2">ATCC 33905 / DSM 74 / LMG 10896 / Claus 1</strain>
    </source>
</reference>
<dbReference type="HOGENOM" id="CLU_1053401_0_0_10"/>
<accession>D2QCD2</accession>
<dbReference type="AlphaFoldDB" id="D2QCD2"/>
<dbReference type="GO" id="GO:0005509">
    <property type="term" value="F:calcium ion binding"/>
    <property type="evidence" value="ECO:0007669"/>
    <property type="project" value="InterPro"/>
</dbReference>
<dbReference type="InterPro" id="IPR011032">
    <property type="entry name" value="GroES-like_sf"/>
</dbReference>
<dbReference type="InterPro" id="IPR028974">
    <property type="entry name" value="TSP_type-3_rpt"/>
</dbReference>
<dbReference type="EMBL" id="CP001769">
    <property type="protein sequence ID" value="ADB36243.1"/>
    <property type="molecule type" value="Genomic_DNA"/>
</dbReference>
<keyword evidence="2" id="KW-1185">Reference proteome</keyword>
<proteinExistence type="predicted"/>
<evidence type="ECO:0000313" key="1">
    <source>
        <dbReference type="EMBL" id="ADB36243.1"/>
    </source>
</evidence>
<protein>
    <submittedName>
        <fullName evidence="1">Uncharacterized protein</fullName>
    </submittedName>
</protein>
<dbReference type="Proteomes" id="UP000002028">
    <property type="component" value="Chromosome"/>
</dbReference>
<dbReference type="SUPFAM" id="SSF50129">
    <property type="entry name" value="GroES-like"/>
    <property type="match status" value="1"/>
</dbReference>